<dbReference type="InterPro" id="IPR012337">
    <property type="entry name" value="RNaseH-like_sf"/>
</dbReference>
<reference evidence="15" key="3">
    <citation type="submission" date="2025-09" db="UniProtKB">
        <authorList>
            <consortium name="Ensembl"/>
        </authorList>
    </citation>
    <scope>IDENTIFICATION</scope>
    <source>
        <strain evidence="15">Hd-rR</strain>
    </source>
</reference>
<dbReference type="GeneTree" id="ENSGT00940000163772"/>
<dbReference type="InterPro" id="IPR056924">
    <property type="entry name" value="SH3_Tf2-1"/>
</dbReference>
<evidence type="ECO:0000313" key="16">
    <source>
        <dbReference type="Proteomes" id="UP000001038"/>
    </source>
</evidence>
<dbReference type="InterPro" id="IPR016197">
    <property type="entry name" value="Chromo-like_dom_sf"/>
</dbReference>
<protein>
    <recommendedName>
        <fullName evidence="12">Gypsy retrotransposon integrase-like protein 1</fullName>
    </recommendedName>
</protein>
<dbReference type="GO" id="GO:0005634">
    <property type="term" value="C:nucleus"/>
    <property type="evidence" value="ECO:0007669"/>
    <property type="project" value="UniProtKB-SubCell"/>
</dbReference>
<dbReference type="FunFam" id="3.30.420.10:FF:000032">
    <property type="entry name" value="Retrovirus-related Pol polyprotein from transposon 297-like Protein"/>
    <property type="match status" value="1"/>
</dbReference>
<reference evidence="15 16" key="1">
    <citation type="journal article" date="2007" name="Nature">
        <title>The medaka draft genome and insights into vertebrate genome evolution.</title>
        <authorList>
            <person name="Kasahara M."/>
            <person name="Naruse K."/>
            <person name="Sasaki S."/>
            <person name="Nakatani Y."/>
            <person name="Qu W."/>
            <person name="Ahsan B."/>
            <person name="Yamada T."/>
            <person name="Nagayasu Y."/>
            <person name="Doi K."/>
            <person name="Kasai Y."/>
            <person name="Jindo T."/>
            <person name="Kobayashi D."/>
            <person name="Shimada A."/>
            <person name="Toyoda A."/>
            <person name="Kuroki Y."/>
            <person name="Fujiyama A."/>
            <person name="Sasaki T."/>
            <person name="Shimizu A."/>
            <person name="Asakawa S."/>
            <person name="Shimizu N."/>
            <person name="Hashimoto S."/>
            <person name="Yang J."/>
            <person name="Lee Y."/>
            <person name="Matsushima K."/>
            <person name="Sugano S."/>
            <person name="Sakaizumi M."/>
            <person name="Narita T."/>
            <person name="Ohishi K."/>
            <person name="Haga S."/>
            <person name="Ohta F."/>
            <person name="Nomoto H."/>
            <person name="Nogata K."/>
            <person name="Morishita T."/>
            <person name="Endo T."/>
            <person name="Shin-I T."/>
            <person name="Takeda H."/>
            <person name="Morishita S."/>
            <person name="Kohara Y."/>
        </authorList>
    </citation>
    <scope>NUCLEOTIDE SEQUENCE [LARGE SCALE GENOMIC DNA]</scope>
    <source>
        <strain evidence="15 16">Hd-rR</strain>
    </source>
</reference>
<dbReference type="Ensembl" id="ENSORLT00000034428.1">
    <property type="protein sequence ID" value="ENSORLP00000045363.1"/>
    <property type="gene ID" value="ENSORLG00000027267.1"/>
</dbReference>
<keyword evidence="7" id="KW-0229">DNA integration</keyword>
<dbReference type="Pfam" id="PF24626">
    <property type="entry name" value="SH3_Tf2-1"/>
    <property type="match status" value="1"/>
</dbReference>
<dbReference type="GO" id="GO:0006508">
    <property type="term" value="P:proteolysis"/>
    <property type="evidence" value="ECO:0007669"/>
    <property type="project" value="UniProtKB-KW"/>
</dbReference>
<keyword evidence="9" id="KW-0808">Transferase</keyword>
<keyword evidence="11" id="KW-0233">DNA recombination</keyword>
<evidence type="ECO:0000259" key="14">
    <source>
        <dbReference type="PROSITE" id="PS50994"/>
    </source>
</evidence>
<reference evidence="15" key="2">
    <citation type="submission" date="2025-08" db="UniProtKB">
        <authorList>
            <consortium name="Ensembl"/>
        </authorList>
    </citation>
    <scope>IDENTIFICATION</scope>
    <source>
        <strain evidence="15">Hd-rR</strain>
    </source>
</reference>
<evidence type="ECO:0000256" key="11">
    <source>
        <dbReference type="ARBA" id="ARBA00023172"/>
    </source>
</evidence>
<dbReference type="GO" id="GO:0004190">
    <property type="term" value="F:aspartic-type endopeptidase activity"/>
    <property type="evidence" value="ECO:0007669"/>
    <property type="project" value="UniProtKB-KW"/>
</dbReference>
<dbReference type="GO" id="GO:0003964">
    <property type="term" value="F:RNA-directed DNA polymerase activity"/>
    <property type="evidence" value="ECO:0007669"/>
    <property type="project" value="UniProtKB-KW"/>
</dbReference>
<dbReference type="Pfam" id="PF17921">
    <property type="entry name" value="Integrase_H2C2"/>
    <property type="match status" value="1"/>
</dbReference>
<dbReference type="Pfam" id="PF00665">
    <property type="entry name" value="rve"/>
    <property type="match status" value="1"/>
</dbReference>
<dbReference type="PROSITE" id="PS50013">
    <property type="entry name" value="CHROMO_2"/>
    <property type="match status" value="1"/>
</dbReference>
<dbReference type="GO" id="GO:0003887">
    <property type="term" value="F:DNA-directed DNA polymerase activity"/>
    <property type="evidence" value="ECO:0007669"/>
    <property type="project" value="UniProtKB-KW"/>
</dbReference>
<name>A0A3B3IMG9_ORYLA</name>
<keyword evidence="6" id="KW-0460">Magnesium</keyword>
<dbReference type="InterPro" id="IPR050951">
    <property type="entry name" value="Retrovirus_Pol_polyprotein"/>
</dbReference>
<keyword evidence="9" id="KW-0548">Nucleotidyltransferase</keyword>
<dbReference type="InParanoid" id="A0A3B3IMG9"/>
<evidence type="ECO:0000256" key="8">
    <source>
        <dbReference type="ARBA" id="ARBA00022918"/>
    </source>
</evidence>
<dbReference type="InterPro" id="IPR000953">
    <property type="entry name" value="Chromo/chromo_shadow_dom"/>
</dbReference>
<keyword evidence="16" id="KW-1185">Reference proteome</keyword>
<keyword evidence="5" id="KW-0378">Hydrolase</keyword>
<dbReference type="InterPro" id="IPR023780">
    <property type="entry name" value="Chromo_domain"/>
</dbReference>
<dbReference type="STRING" id="8090.ENSORLP00000045363"/>
<evidence type="ECO:0000259" key="13">
    <source>
        <dbReference type="PROSITE" id="PS50013"/>
    </source>
</evidence>
<organism evidence="15 16">
    <name type="scientific">Oryzias latipes</name>
    <name type="common">Japanese rice fish</name>
    <name type="synonym">Japanese killifish</name>
    <dbReference type="NCBI Taxonomy" id="8090"/>
    <lineage>
        <taxon>Eukaryota</taxon>
        <taxon>Metazoa</taxon>
        <taxon>Chordata</taxon>
        <taxon>Craniata</taxon>
        <taxon>Vertebrata</taxon>
        <taxon>Euteleostomi</taxon>
        <taxon>Actinopterygii</taxon>
        <taxon>Neopterygii</taxon>
        <taxon>Teleostei</taxon>
        <taxon>Neoteleostei</taxon>
        <taxon>Acanthomorphata</taxon>
        <taxon>Ovalentaria</taxon>
        <taxon>Atherinomorphae</taxon>
        <taxon>Beloniformes</taxon>
        <taxon>Adrianichthyidae</taxon>
        <taxon>Oryziinae</taxon>
        <taxon>Oryzias</taxon>
    </lineage>
</organism>
<dbReference type="PANTHER" id="PTHR37984">
    <property type="entry name" value="PROTEIN CBG26694"/>
    <property type="match status" value="1"/>
</dbReference>
<evidence type="ECO:0000256" key="9">
    <source>
        <dbReference type="ARBA" id="ARBA00022932"/>
    </source>
</evidence>
<keyword evidence="8" id="KW-0695">RNA-directed DNA polymerase</keyword>
<dbReference type="Gene3D" id="2.40.50.40">
    <property type="match status" value="1"/>
</dbReference>
<keyword evidence="2" id="KW-0645">Protease</keyword>
<dbReference type="SUPFAM" id="SSF53098">
    <property type="entry name" value="Ribonuclease H-like"/>
    <property type="match status" value="1"/>
</dbReference>
<dbReference type="FunFam" id="1.10.340.70:FF:000001">
    <property type="entry name" value="Retrovirus-related Pol polyprotein from transposon gypsy-like Protein"/>
    <property type="match status" value="1"/>
</dbReference>
<proteinExistence type="predicted"/>
<dbReference type="PANTHER" id="PTHR37984:SF5">
    <property type="entry name" value="PROTEIN NYNRIN-LIKE"/>
    <property type="match status" value="1"/>
</dbReference>
<keyword evidence="10" id="KW-0238">DNA-binding</keyword>
<dbReference type="Bgee" id="ENSORLG00000027267">
    <property type="expression patterns" value="Expressed in ovary and 2 other cell types or tissues"/>
</dbReference>
<evidence type="ECO:0000256" key="7">
    <source>
        <dbReference type="ARBA" id="ARBA00022908"/>
    </source>
</evidence>
<keyword evidence="9" id="KW-0239">DNA-directed DNA polymerase</keyword>
<evidence type="ECO:0000256" key="5">
    <source>
        <dbReference type="ARBA" id="ARBA00022801"/>
    </source>
</evidence>
<evidence type="ECO:0000313" key="15">
    <source>
        <dbReference type="Ensembl" id="ENSORLP00000045363.1"/>
    </source>
</evidence>
<dbReference type="SUPFAM" id="SSF54160">
    <property type="entry name" value="Chromo domain-like"/>
    <property type="match status" value="1"/>
</dbReference>
<dbReference type="InterPro" id="IPR001584">
    <property type="entry name" value="Integrase_cat-core"/>
</dbReference>
<feature type="domain" description="Chromo" evidence="13">
    <location>
        <begin position="458"/>
        <end position="516"/>
    </location>
</feature>
<dbReference type="Gene3D" id="1.10.340.70">
    <property type="match status" value="1"/>
</dbReference>
<dbReference type="PROSITE" id="PS50994">
    <property type="entry name" value="INTEGRASE"/>
    <property type="match status" value="1"/>
</dbReference>
<dbReference type="GO" id="GO:0003677">
    <property type="term" value="F:DNA binding"/>
    <property type="evidence" value="ECO:0007669"/>
    <property type="project" value="UniProtKB-KW"/>
</dbReference>
<dbReference type="InterPro" id="IPR041588">
    <property type="entry name" value="Integrase_H2C2"/>
</dbReference>
<evidence type="ECO:0000256" key="4">
    <source>
        <dbReference type="ARBA" id="ARBA00022750"/>
    </source>
</evidence>
<dbReference type="GO" id="GO:0006310">
    <property type="term" value="P:DNA recombination"/>
    <property type="evidence" value="ECO:0007669"/>
    <property type="project" value="UniProtKB-KW"/>
</dbReference>
<evidence type="ECO:0000256" key="10">
    <source>
        <dbReference type="ARBA" id="ARBA00023125"/>
    </source>
</evidence>
<dbReference type="Proteomes" id="UP000001038">
    <property type="component" value="Chromosome 15"/>
</dbReference>
<dbReference type="SMART" id="SM00298">
    <property type="entry name" value="CHROMO"/>
    <property type="match status" value="1"/>
</dbReference>
<evidence type="ECO:0000256" key="12">
    <source>
        <dbReference type="ARBA" id="ARBA00039658"/>
    </source>
</evidence>
<feature type="domain" description="Integrase catalytic" evidence="14">
    <location>
        <begin position="157"/>
        <end position="316"/>
    </location>
</feature>
<comment type="subcellular location">
    <subcellularLocation>
        <location evidence="1">Nucleus</location>
    </subcellularLocation>
</comment>
<dbReference type="Gene3D" id="3.30.420.10">
    <property type="entry name" value="Ribonuclease H-like superfamily/Ribonuclease H"/>
    <property type="match status" value="1"/>
</dbReference>
<dbReference type="InterPro" id="IPR036397">
    <property type="entry name" value="RNaseH_sf"/>
</dbReference>
<evidence type="ECO:0000256" key="2">
    <source>
        <dbReference type="ARBA" id="ARBA00022670"/>
    </source>
</evidence>
<evidence type="ECO:0000256" key="6">
    <source>
        <dbReference type="ARBA" id="ARBA00022842"/>
    </source>
</evidence>
<keyword evidence="3" id="KW-0479">Metal-binding</keyword>
<sequence>MPPPWSPTPAAHLYNQHLPTCRPSQTLFIPEEDLQPAPDYCSPCGNKSLALNNPSHSRATKITFASLSSLPACLPGTGPANRLFVPDSVRSQVIQWGHTSRRTCHPGGARTCSLLRRRFWWPTLEKDVRQYVAACPTCARNKASHQPPAGLLRPLPVPGRPWSHIALDFVTGLPLSRGNTTILTIVDRFSKAVHYVALPKLPSATDTANLLVHHVFRLHGLPADIVSDRGPQFTSQVWKAFCRSIGATVSLSSGFHPQTNGQAERANQDLETALRCVTEANPSSWSDYLDWVEYAHNSLTCSATGLSPFECSLGFQPPLFPAQEEEVSVPSVQLHIRRCRRVWRLAHRALLRARERSCRVADARRSSAPCYSPGQKVWLSSKNIQLRTDSRKLSPRYLGPFEVLAVINPSAVKLRLPASMKVHPVFHVSHLKPVCSSALVPPSKPPPPARLVGGRPAYFVRRLLDVRRSGRGFQYLVDWVGYGPEERAWVPRSFILDDSLIRDLRRRRPDRFPSPGGSR</sequence>
<evidence type="ECO:0000256" key="3">
    <source>
        <dbReference type="ARBA" id="ARBA00022723"/>
    </source>
</evidence>
<dbReference type="GO" id="GO:0046872">
    <property type="term" value="F:metal ion binding"/>
    <property type="evidence" value="ECO:0007669"/>
    <property type="project" value="UniProtKB-KW"/>
</dbReference>
<accession>A0A3B3IMG9</accession>
<dbReference type="GO" id="GO:0015074">
    <property type="term" value="P:DNA integration"/>
    <property type="evidence" value="ECO:0007669"/>
    <property type="project" value="UniProtKB-KW"/>
</dbReference>
<keyword evidence="4" id="KW-0064">Aspartyl protease</keyword>
<evidence type="ECO:0000256" key="1">
    <source>
        <dbReference type="ARBA" id="ARBA00004123"/>
    </source>
</evidence>
<dbReference type="AlphaFoldDB" id="A0A3B3IMG9"/>
<dbReference type="Pfam" id="PF00385">
    <property type="entry name" value="Chromo"/>
    <property type="match status" value="1"/>
</dbReference>